<dbReference type="FunFam" id="3.40.50.300:FF:000106">
    <property type="entry name" value="Adenylate kinase mitochondrial"/>
    <property type="match status" value="1"/>
</dbReference>
<feature type="binding site" evidence="5">
    <location>
        <position position="150"/>
    </location>
    <ligand>
        <name>Zn(2+)</name>
        <dbReference type="ChEBI" id="CHEBI:29105"/>
        <note>structural</note>
    </ligand>
</feature>
<name>A0A562VK02_9BACT</name>
<dbReference type="Pfam" id="PF05191">
    <property type="entry name" value="ADK_lid"/>
    <property type="match status" value="1"/>
</dbReference>
<reference evidence="9 10" key="1">
    <citation type="submission" date="2019-07" db="EMBL/GenBank/DDBJ databases">
        <title>Genomic Encyclopedia of Archaeal and Bacterial Type Strains, Phase II (KMG-II): from individual species to whole genera.</title>
        <authorList>
            <person name="Goeker M."/>
        </authorList>
    </citation>
    <scope>NUCLEOTIDE SEQUENCE [LARGE SCALE GENOMIC DNA]</scope>
    <source>
        <strain evidence="9 10">ATCC BAA-1139</strain>
    </source>
</reference>
<dbReference type="SUPFAM" id="SSF52540">
    <property type="entry name" value="P-loop containing nucleoside triphosphate hydrolases"/>
    <property type="match status" value="1"/>
</dbReference>
<evidence type="ECO:0000256" key="5">
    <source>
        <dbReference type="HAMAP-Rule" id="MF_00235"/>
    </source>
</evidence>
<keyword evidence="4 5" id="KW-0418">Kinase</keyword>
<evidence type="ECO:0000313" key="9">
    <source>
        <dbReference type="EMBL" id="TWJ18316.1"/>
    </source>
</evidence>
<dbReference type="InterPro" id="IPR033690">
    <property type="entry name" value="Adenylat_kinase_CS"/>
</dbReference>
<dbReference type="GO" id="GO:0008270">
    <property type="term" value="F:zinc ion binding"/>
    <property type="evidence" value="ECO:0007669"/>
    <property type="project" value="UniProtKB-UniRule"/>
</dbReference>
<feature type="binding site" evidence="5">
    <location>
        <position position="127"/>
    </location>
    <ligand>
        <name>ATP</name>
        <dbReference type="ChEBI" id="CHEBI:30616"/>
    </ligand>
</feature>
<feature type="binding site" evidence="5">
    <location>
        <position position="153"/>
    </location>
    <ligand>
        <name>Zn(2+)</name>
        <dbReference type="ChEBI" id="CHEBI:29105"/>
        <note>structural</note>
    </ligand>
</feature>
<evidence type="ECO:0000256" key="4">
    <source>
        <dbReference type="ARBA" id="ARBA00022777"/>
    </source>
</evidence>
<dbReference type="GO" id="GO:0005524">
    <property type="term" value="F:ATP binding"/>
    <property type="evidence" value="ECO:0007669"/>
    <property type="project" value="UniProtKB-UniRule"/>
</dbReference>
<feature type="binding site" evidence="5">
    <location>
        <position position="133"/>
    </location>
    <ligand>
        <name>Zn(2+)</name>
        <dbReference type="ChEBI" id="CHEBI:29105"/>
        <note>structural</note>
    </ligand>
</feature>
<dbReference type="NCBIfam" id="NF001380">
    <property type="entry name" value="PRK00279.1-2"/>
    <property type="match status" value="1"/>
</dbReference>
<dbReference type="OrthoDB" id="9805030at2"/>
<evidence type="ECO:0000259" key="8">
    <source>
        <dbReference type="Pfam" id="PF05191"/>
    </source>
</evidence>
<evidence type="ECO:0000256" key="7">
    <source>
        <dbReference type="RuleBase" id="RU003331"/>
    </source>
</evidence>
<comment type="subunit">
    <text evidence="5 7">Monomer.</text>
</comment>
<dbReference type="HAMAP" id="MF_00235">
    <property type="entry name" value="Adenylate_kinase_Adk"/>
    <property type="match status" value="1"/>
</dbReference>
<dbReference type="EC" id="2.7.4.3" evidence="5 7"/>
<dbReference type="NCBIfam" id="NF001381">
    <property type="entry name" value="PRK00279.1-3"/>
    <property type="match status" value="1"/>
</dbReference>
<keyword evidence="10" id="KW-1185">Reference proteome</keyword>
<evidence type="ECO:0000313" key="10">
    <source>
        <dbReference type="Proteomes" id="UP000319449"/>
    </source>
</evidence>
<sequence length="215" mass="23443">MNIILLGPPGAGKGTQAKQLVERYGIPQVSTGDILRAAVKEQTAMGVRAKSYMDQGALVPDEVVIGIIRDRLALNDCASGFILDGFPRTVPQADALAQVLTGLGKAIEHVVSIRVDKEELLGRITGRRICRSCGRGYHVRFDPPKCVGVCDACSGELYQRDDDKEDTMRKRLEVYDAQTAPLIEYYGREQKLRTVIGTGSIDDIQGALVKILEGK</sequence>
<dbReference type="InterPro" id="IPR006259">
    <property type="entry name" value="Adenyl_kin_sub"/>
</dbReference>
<comment type="subcellular location">
    <subcellularLocation>
        <location evidence="5 7">Cytoplasm</location>
    </subcellularLocation>
</comment>
<comment type="similarity">
    <text evidence="5 6">Belongs to the adenylate kinase family.</text>
</comment>
<feature type="binding site" evidence="5">
    <location>
        <position position="130"/>
    </location>
    <ligand>
        <name>Zn(2+)</name>
        <dbReference type="ChEBI" id="CHEBI:29105"/>
        <note>structural</note>
    </ligand>
</feature>
<keyword evidence="2 5" id="KW-0545">Nucleotide biosynthesis</keyword>
<feature type="binding site" evidence="5">
    <location>
        <position position="31"/>
    </location>
    <ligand>
        <name>AMP</name>
        <dbReference type="ChEBI" id="CHEBI:456215"/>
    </ligand>
</feature>
<feature type="binding site" evidence="5">
    <location>
        <position position="171"/>
    </location>
    <ligand>
        <name>AMP</name>
        <dbReference type="ChEBI" id="CHEBI:456215"/>
    </ligand>
</feature>
<feature type="binding site" evidence="5">
    <location>
        <position position="92"/>
    </location>
    <ligand>
        <name>AMP</name>
        <dbReference type="ChEBI" id="CHEBI:456215"/>
    </ligand>
</feature>
<keyword evidence="3 5" id="KW-0547">Nucleotide-binding</keyword>
<evidence type="ECO:0000256" key="6">
    <source>
        <dbReference type="RuleBase" id="RU003330"/>
    </source>
</evidence>
<keyword evidence="5" id="KW-0479">Metal-binding</keyword>
<comment type="caution">
    <text evidence="9">The sequence shown here is derived from an EMBL/GenBank/DDBJ whole genome shotgun (WGS) entry which is preliminary data.</text>
</comment>
<evidence type="ECO:0000256" key="1">
    <source>
        <dbReference type="ARBA" id="ARBA00022679"/>
    </source>
</evidence>
<organism evidence="9 10">
    <name type="scientific">Geobacter argillaceus</name>
    <dbReference type="NCBI Taxonomy" id="345631"/>
    <lineage>
        <taxon>Bacteria</taxon>
        <taxon>Pseudomonadati</taxon>
        <taxon>Thermodesulfobacteriota</taxon>
        <taxon>Desulfuromonadia</taxon>
        <taxon>Geobacterales</taxon>
        <taxon>Geobacteraceae</taxon>
        <taxon>Geobacter</taxon>
    </lineage>
</organism>
<feature type="region of interest" description="LID" evidence="5">
    <location>
        <begin position="126"/>
        <end position="163"/>
    </location>
</feature>
<dbReference type="EMBL" id="VLLN01000017">
    <property type="protein sequence ID" value="TWJ18316.1"/>
    <property type="molecule type" value="Genomic_DNA"/>
</dbReference>
<dbReference type="PRINTS" id="PR00094">
    <property type="entry name" value="ADENYLTKNASE"/>
</dbReference>
<feature type="region of interest" description="NMP" evidence="5">
    <location>
        <begin position="30"/>
        <end position="59"/>
    </location>
</feature>
<protein>
    <recommendedName>
        <fullName evidence="5 7">Adenylate kinase</fullName>
        <shortName evidence="5">AK</shortName>
        <ecNumber evidence="5 7">2.7.4.3</ecNumber>
    </recommendedName>
    <alternativeName>
        <fullName evidence="5">ATP-AMP transphosphorylase</fullName>
    </alternativeName>
    <alternativeName>
        <fullName evidence="5">ATP:AMP phosphotransferase</fullName>
    </alternativeName>
    <alternativeName>
        <fullName evidence="5">Adenylate monophosphate kinase</fullName>
    </alternativeName>
</protein>
<dbReference type="NCBIfam" id="TIGR01351">
    <property type="entry name" value="adk"/>
    <property type="match status" value="1"/>
</dbReference>
<comment type="caution">
    <text evidence="5">Lacks conserved residue(s) required for the propagation of feature annotation.</text>
</comment>
<comment type="pathway">
    <text evidence="5">Purine metabolism; AMP biosynthesis via salvage pathway; AMP from ADP: step 1/1.</text>
</comment>
<dbReference type="RefSeq" id="WP_145023651.1">
    <property type="nucleotide sequence ID" value="NZ_VLLN01000017.1"/>
</dbReference>
<keyword evidence="5" id="KW-0963">Cytoplasm</keyword>
<keyword evidence="5 7" id="KW-0067">ATP-binding</keyword>
<dbReference type="PROSITE" id="PS00113">
    <property type="entry name" value="ADENYLATE_KINASE"/>
    <property type="match status" value="1"/>
</dbReference>
<dbReference type="GO" id="GO:0004017">
    <property type="term" value="F:AMP kinase activity"/>
    <property type="evidence" value="ECO:0007669"/>
    <property type="project" value="UniProtKB-UniRule"/>
</dbReference>
<dbReference type="Gene3D" id="3.40.50.300">
    <property type="entry name" value="P-loop containing nucleotide triphosphate hydrolases"/>
    <property type="match status" value="1"/>
</dbReference>
<dbReference type="GO" id="GO:0044209">
    <property type="term" value="P:AMP salvage"/>
    <property type="evidence" value="ECO:0007669"/>
    <property type="project" value="UniProtKB-UniRule"/>
</dbReference>
<dbReference type="Pfam" id="PF00406">
    <property type="entry name" value="ADK"/>
    <property type="match status" value="1"/>
</dbReference>
<feature type="binding site" evidence="5">
    <location>
        <begin position="57"/>
        <end position="59"/>
    </location>
    <ligand>
        <name>AMP</name>
        <dbReference type="ChEBI" id="CHEBI:456215"/>
    </ligand>
</feature>
<accession>A0A562VK02</accession>
<dbReference type="PANTHER" id="PTHR23359">
    <property type="entry name" value="NUCLEOTIDE KINASE"/>
    <property type="match status" value="1"/>
</dbReference>
<dbReference type="InterPro" id="IPR007862">
    <property type="entry name" value="Adenylate_kinase_lid-dom"/>
</dbReference>
<dbReference type="Proteomes" id="UP000319449">
    <property type="component" value="Unassembled WGS sequence"/>
</dbReference>
<keyword evidence="5" id="KW-0862">Zinc</keyword>
<dbReference type="UniPathway" id="UPA00588">
    <property type="reaction ID" value="UER00649"/>
</dbReference>
<comment type="domain">
    <text evidence="5">Consists of three domains, a large central CORE domain and two small peripheral domains, NMPbind and LID, which undergo movements during catalysis. The LID domain closes over the site of phosphoryl transfer upon ATP binding. Assembling and dissambling the active center during each catalytic cycle provides an effective means to prevent ATP hydrolysis. Some bacteria have evolved a zinc-coordinating structure that stabilizes the LID domain.</text>
</comment>
<dbReference type="GO" id="GO:0005737">
    <property type="term" value="C:cytoplasm"/>
    <property type="evidence" value="ECO:0007669"/>
    <property type="project" value="UniProtKB-SubCell"/>
</dbReference>
<comment type="catalytic activity">
    <reaction evidence="5 7">
        <text>AMP + ATP = 2 ADP</text>
        <dbReference type="Rhea" id="RHEA:12973"/>
        <dbReference type="ChEBI" id="CHEBI:30616"/>
        <dbReference type="ChEBI" id="CHEBI:456215"/>
        <dbReference type="ChEBI" id="CHEBI:456216"/>
        <dbReference type="EC" id="2.7.4.3"/>
    </reaction>
</comment>
<evidence type="ECO:0000256" key="2">
    <source>
        <dbReference type="ARBA" id="ARBA00022727"/>
    </source>
</evidence>
<proteinExistence type="inferred from homology"/>
<keyword evidence="1 5" id="KW-0808">Transferase</keyword>
<feature type="domain" description="Adenylate kinase active site lid" evidence="8">
    <location>
        <begin position="127"/>
        <end position="162"/>
    </location>
</feature>
<feature type="binding site" evidence="5">
    <location>
        <position position="36"/>
    </location>
    <ligand>
        <name>AMP</name>
        <dbReference type="ChEBI" id="CHEBI:456215"/>
    </ligand>
</feature>
<feature type="binding site" evidence="5">
    <location>
        <begin position="85"/>
        <end position="88"/>
    </location>
    <ligand>
        <name>AMP</name>
        <dbReference type="ChEBI" id="CHEBI:456215"/>
    </ligand>
</feature>
<feature type="binding site" evidence="5">
    <location>
        <position position="160"/>
    </location>
    <ligand>
        <name>AMP</name>
        <dbReference type="ChEBI" id="CHEBI:456215"/>
    </ligand>
</feature>
<dbReference type="CDD" id="cd01428">
    <property type="entry name" value="ADK"/>
    <property type="match status" value="1"/>
</dbReference>
<evidence type="ECO:0000256" key="3">
    <source>
        <dbReference type="ARBA" id="ARBA00022741"/>
    </source>
</evidence>
<dbReference type="AlphaFoldDB" id="A0A562VK02"/>
<dbReference type="NCBIfam" id="NF011100">
    <property type="entry name" value="PRK14527.1"/>
    <property type="match status" value="1"/>
</dbReference>
<feature type="binding site" evidence="5">
    <location>
        <position position="199"/>
    </location>
    <ligand>
        <name>ATP</name>
        <dbReference type="ChEBI" id="CHEBI:30616"/>
    </ligand>
</feature>
<gene>
    <name evidence="5" type="primary">adk</name>
    <name evidence="9" type="ORF">JN12_02720</name>
</gene>
<comment type="function">
    <text evidence="5">Catalyzes the reversible transfer of the terminal phosphate group between ATP and AMP. Plays an important role in cellular energy homeostasis and in adenine nucleotide metabolism.</text>
</comment>
<feature type="binding site" evidence="5">
    <location>
        <begin position="10"/>
        <end position="15"/>
    </location>
    <ligand>
        <name>ATP</name>
        <dbReference type="ChEBI" id="CHEBI:30616"/>
    </ligand>
</feature>
<dbReference type="InterPro" id="IPR000850">
    <property type="entry name" value="Adenylat/UMP-CMP_kin"/>
</dbReference>
<dbReference type="InterPro" id="IPR027417">
    <property type="entry name" value="P-loop_NTPase"/>
</dbReference>